<protein>
    <submittedName>
        <fullName evidence="1">Uncharacterized protein</fullName>
    </submittedName>
</protein>
<dbReference type="AlphaFoldDB" id="A0A0E9W6X1"/>
<organism evidence="1">
    <name type="scientific">Anguilla anguilla</name>
    <name type="common">European freshwater eel</name>
    <name type="synonym">Muraena anguilla</name>
    <dbReference type="NCBI Taxonomy" id="7936"/>
    <lineage>
        <taxon>Eukaryota</taxon>
        <taxon>Metazoa</taxon>
        <taxon>Chordata</taxon>
        <taxon>Craniata</taxon>
        <taxon>Vertebrata</taxon>
        <taxon>Euteleostomi</taxon>
        <taxon>Actinopterygii</taxon>
        <taxon>Neopterygii</taxon>
        <taxon>Teleostei</taxon>
        <taxon>Anguilliformes</taxon>
        <taxon>Anguillidae</taxon>
        <taxon>Anguilla</taxon>
    </lineage>
</organism>
<proteinExistence type="predicted"/>
<sequence>MPLRQGVTWQDGIPAIAILYTTTNNVCQCCMEGTDKAHCIHFFGVVDNGPLYWLSQADTGRYMAVLLTNAEAFISASVSRA</sequence>
<reference evidence="1" key="1">
    <citation type="submission" date="2014-11" db="EMBL/GenBank/DDBJ databases">
        <authorList>
            <person name="Amaro Gonzalez C."/>
        </authorList>
    </citation>
    <scope>NUCLEOTIDE SEQUENCE</scope>
</reference>
<evidence type="ECO:0000313" key="1">
    <source>
        <dbReference type="EMBL" id="JAH86102.1"/>
    </source>
</evidence>
<dbReference type="EMBL" id="GBXM01022475">
    <property type="protein sequence ID" value="JAH86102.1"/>
    <property type="molecule type" value="Transcribed_RNA"/>
</dbReference>
<reference evidence="1" key="2">
    <citation type="journal article" date="2015" name="Fish Shellfish Immunol.">
        <title>Early steps in the European eel (Anguilla anguilla)-Vibrio vulnificus interaction in the gills: Role of the RtxA13 toxin.</title>
        <authorList>
            <person name="Callol A."/>
            <person name="Pajuelo D."/>
            <person name="Ebbesson L."/>
            <person name="Teles M."/>
            <person name="MacKenzie S."/>
            <person name="Amaro C."/>
        </authorList>
    </citation>
    <scope>NUCLEOTIDE SEQUENCE</scope>
</reference>
<accession>A0A0E9W6X1</accession>
<name>A0A0E9W6X1_ANGAN</name>